<dbReference type="PANTHER" id="PTHR30069">
    <property type="entry name" value="TONB-DEPENDENT OUTER MEMBRANE RECEPTOR"/>
    <property type="match status" value="1"/>
</dbReference>
<feature type="domain" description="TonB-dependent receptor plug" evidence="10">
    <location>
        <begin position="6"/>
        <end position="74"/>
    </location>
</feature>
<keyword evidence="4" id="KW-0812">Transmembrane</keyword>
<feature type="non-terminal residue" evidence="11">
    <location>
        <position position="517"/>
    </location>
</feature>
<keyword evidence="2" id="KW-0813">Transport</keyword>
<evidence type="ECO:0000256" key="2">
    <source>
        <dbReference type="ARBA" id="ARBA00022448"/>
    </source>
</evidence>
<evidence type="ECO:0008006" key="13">
    <source>
        <dbReference type="Google" id="ProtNLM"/>
    </source>
</evidence>
<dbReference type="SUPFAM" id="SSF56935">
    <property type="entry name" value="Porins"/>
    <property type="match status" value="1"/>
</dbReference>
<dbReference type="STRING" id="1121937.GCA_000423125_00970"/>
<dbReference type="PANTHER" id="PTHR30069:SF49">
    <property type="entry name" value="OUTER MEMBRANE PROTEIN C"/>
    <property type="match status" value="1"/>
</dbReference>
<dbReference type="InterPro" id="IPR000531">
    <property type="entry name" value="Beta-barrel_TonB"/>
</dbReference>
<accession>A0A3C1KPD4</accession>
<dbReference type="InterPro" id="IPR012910">
    <property type="entry name" value="Plug_dom"/>
</dbReference>
<proteinExistence type="inferred from homology"/>
<organism evidence="11 12">
    <name type="scientific">Haliea salexigens</name>
    <dbReference type="NCBI Taxonomy" id="287487"/>
    <lineage>
        <taxon>Bacteria</taxon>
        <taxon>Pseudomonadati</taxon>
        <taxon>Pseudomonadota</taxon>
        <taxon>Gammaproteobacteria</taxon>
        <taxon>Cellvibrionales</taxon>
        <taxon>Halieaceae</taxon>
        <taxon>Haliea</taxon>
    </lineage>
</organism>
<protein>
    <recommendedName>
        <fullName evidence="13">TonB-dependent copper receptor</fullName>
    </recommendedName>
</protein>
<evidence type="ECO:0000256" key="8">
    <source>
        <dbReference type="RuleBase" id="RU003357"/>
    </source>
</evidence>
<dbReference type="InterPro" id="IPR039426">
    <property type="entry name" value="TonB-dep_rcpt-like"/>
</dbReference>
<dbReference type="InterPro" id="IPR036942">
    <property type="entry name" value="Beta-barrel_TonB_sf"/>
</dbReference>
<comment type="similarity">
    <text evidence="8">Belongs to the TonB-dependent receptor family.</text>
</comment>
<dbReference type="GO" id="GO:0015344">
    <property type="term" value="F:siderophore uptake transmembrane transporter activity"/>
    <property type="evidence" value="ECO:0007669"/>
    <property type="project" value="TreeGrafter"/>
</dbReference>
<dbReference type="InterPro" id="IPR037066">
    <property type="entry name" value="Plug_dom_sf"/>
</dbReference>
<keyword evidence="3" id="KW-1134">Transmembrane beta strand</keyword>
<evidence type="ECO:0000259" key="10">
    <source>
        <dbReference type="Pfam" id="PF07715"/>
    </source>
</evidence>
<evidence type="ECO:0000256" key="6">
    <source>
        <dbReference type="ARBA" id="ARBA00023136"/>
    </source>
</evidence>
<comment type="caution">
    <text evidence="11">The sequence shown here is derived from an EMBL/GenBank/DDBJ whole genome shotgun (WGS) entry which is preliminary data.</text>
</comment>
<dbReference type="Pfam" id="PF00593">
    <property type="entry name" value="TonB_dep_Rec_b-barrel"/>
    <property type="match status" value="1"/>
</dbReference>
<sequence>MTALRRGGRGFDPIIRGQSQSNLNVIANGAYSYGACPGRMDPPSTYVGVDSFDSVSVIKGHRSVIYGAGGSGGTLIFEHLRPELGANGMTGSFTTGYTGNSDLSSVGGDFAVGNEKGYVRVFGAIRESDNYEDGNGDRVASAFESTSAGLVAGIDLQPNTYLEISHEQASEDDVWYAGNGMDAVFADSASTSAKWVQRSVGAIDTLELTAYLSDVDHLMDNYSVRNRSMMPNGAAAPSTSTTWGGRLLATITTEQAELRSGIDYRANDRSADLYMDMGKDGSYDMLVARMWPAAEQRQAGLFAEMDYRSSPDDTLRVGLRLDQFDSQVREATLSAGMMGSATPIRLYEQFYNTTETRSDDYGLSAVLGWDRRLDPAHSVSVNLSRSVRTPDSSEQWIARSANGAFWVGNPTLNAEIHQQLDLTLMHESGRLSWNASVFVDEVNDYIERYAEGSADLYRNIDATLFGSELDAALQISERWRARVGIAYTRGHGDNGDLAQIAPLETRLNLDYQQPDWA</sequence>
<evidence type="ECO:0000256" key="4">
    <source>
        <dbReference type="ARBA" id="ARBA00022692"/>
    </source>
</evidence>
<evidence type="ECO:0000256" key="1">
    <source>
        <dbReference type="ARBA" id="ARBA00004571"/>
    </source>
</evidence>
<feature type="domain" description="TonB-dependent receptor-like beta-barrel" evidence="9">
    <location>
        <begin position="130"/>
        <end position="516"/>
    </location>
</feature>
<keyword evidence="5 8" id="KW-0798">TonB box</keyword>
<evidence type="ECO:0000313" key="11">
    <source>
        <dbReference type="EMBL" id="HAN28451.1"/>
    </source>
</evidence>
<gene>
    <name evidence="11" type="ORF">DCP75_12165</name>
</gene>
<dbReference type="Gene3D" id="2.170.130.10">
    <property type="entry name" value="TonB-dependent receptor, plug domain"/>
    <property type="match status" value="1"/>
</dbReference>
<keyword evidence="6 8" id="KW-0472">Membrane</keyword>
<reference evidence="11 12" key="1">
    <citation type="journal article" date="2018" name="Nat. Biotechnol.">
        <title>A standardized bacterial taxonomy based on genome phylogeny substantially revises the tree of life.</title>
        <authorList>
            <person name="Parks D.H."/>
            <person name="Chuvochina M."/>
            <person name="Waite D.W."/>
            <person name="Rinke C."/>
            <person name="Skarshewski A."/>
            <person name="Chaumeil P.A."/>
            <person name="Hugenholtz P."/>
        </authorList>
    </citation>
    <scope>NUCLEOTIDE SEQUENCE [LARGE SCALE GENOMIC DNA]</scope>
    <source>
        <strain evidence="11">UBA9158</strain>
    </source>
</reference>
<name>A0A3C1KPD4_9GAMM</name>
<evidence type="ECO:0000256" key="3">
    <source>
        <dbReference type="ARBA" id="ARBA00022452"/>
    </source>
</evidence>
<dbReference type="GO" id="GO:0009279">
    <property type="term" value="C:cell outer membrane"/>
    <property type="evidence" value="ECO:0007669"/>
    <property type="project" value="UniProtKB-SubCell"/>
</dbReference>
<evidence type="ECO:0000313" key="12">
    <source>
        <dbReference type="Proteomes" id="UP000259273"/>
    </source>
</evidence>
<dbReference type="GO" id="GO:0044718">
    <property type="term" value="P:siderophore transmembrane transport"/>
    <property type="evidence" value="ECO:0007669"/>
    <property type="project" value="TreeGrafter"/>
</dbReference>
<dbReference type="EMBL" id="DMND01000166">
    <property type="protein sequence ID" value="HAN28451.1"/>
    <property type="molecule type" value="Genomic_DNA"/>
</dbReference>
<comment type="subcellular location">
    <subcellularLocation>
        <location evidence="1">Cell outer membrane</location>
        <topology evidence="1">Multi-pass membrane protein</topology>
    </subcellularLocation>
</comment>
<evidence type="ECO:0000259" key="9">
    <source>
        <dbReference type="Pfam" id="PF00593"/>
    </source>
</evidence>
<evidence type="ECO:0000256" key="7">
    <source>
        <dbReference type="ARBA" id="ARBA00023237"/>
    </source>
</evidence>
<dbReference type="Gene3D" id="2.40.170.20">
    <property type="entry name" value="TonB-dependent receptor, beta-barrel domain"/>
    <property type="match status" value="1"/>
</dbReference>
<dbReference type="AlphaFoldDB" id="A0A3C1KPD4"/>
<evidence type="ECO:0000256" key="5">
    <source>
        <dbReference type="ARBA" id="ARBA00023077"/>
    </source>
</evidence>
<keyword evidence="7" id="KW-0998">Cell outer membrane</keyword>
<dbReference type="Pfam" id="PF07715">
    <property type="entry name" value="Plug"/>
    <property type="match status" value="1"/>
</dbReference>
<dbReference type="Proteomes" id="UP000259273">
    <property type="component" value="Unassembled WGS sequence"/>
</dbReference>